<organism evidence="2 3">
    <name type="scientific">Flexivirga caeni</name>
    <dbReference type="NCBI Taxonomy" id="2294115"/>
    <lineage>
        <taxon>Bacteria</taxon>
        <taxon>Bacillati</taxon>
        <taxon>Actinomycetota</taxon>
        <taxon>Actinomycetes</taxon>
        <taxon>Micrococcales</taxon>
        <taxon>Dermacoccaceae</taxon>
        <taxon>Flexivirga</taxon>
    </lineage>
</organism>
<gene>
    <name evidence="2" type="ORF">EFY87_17880</name>
</gene>
<dbReference type="SUPFAM" id="SSF53474">
    <property type="entry name" value="alpha/beta-Hydrolases"/>
    <property type="match status" value="1"/>
</dbReference>
<comment type="caution">
    <text evidence="2">The sequence shown here is derived from an EMBL/GenBank/DDBJ whole genome shotgun (WGS) entry which is preliminary data.</text>
</comment>
<evidence type="ECO:0000313" key="3">
    <source>
        <dbReference type="Proteomes" id="UP000271678"/>
    </source>
</evidence>
<dbReference type="Gene3D" id="3.40.50.1820">
    <property type="entry name" value="alpha/beta hydrolase"/>
    <property type="match status" value="1"/>
</dbReference>
<accession>A0A3M9M0L3</accession>
<name>A0A3M9M0L3_9MICO</name>
<keyword evidence="3" id="KW-1185">Reference proteome</keyword>
<evidence type="ECO:0000313" key="2">
    <source>
        <dbReference type="EMBL" id="RNI18423.1"/>
    </source>
</evidence>
<dbReference type="PANTHER" id="PTHR43433">
    <property type="entry name" value="HYDROLASE, ALPHA/BETA FOLD FAMILY PROTEIN"/>
    <property type="match status" value="1"/>
</dbReference>
<dbReference type="PRINTS" id="PR00111">
    <property type="entry name" value="ABHYDROLASE"/>
</dbReference>
<dbReference type="InterPro" id="IPR000073">
    <property type="entry name" value="AB_hydrolase_1"/>
</dbReference>
<dbReference type="Proteomes" id="UP000271678">
    <property type="component" value="Unassembled WGS sequence"/>
</dbReference>
<dbReference type="GO" id="GO:0016787">
    <property type="term" value="F:hydrolase activity"/>
    <property type="evidence" value="ECO:0007669"/>
    <property type="project" value="UniProtKB-KW"/>
</dbReference>
<reference evidence="2 3" key="1">
    <citation type="submission" date="2018-11" db="EMBL/GenBank/DDBJ databases">
        <title>Draft genome of Simplicispira Flexivirga sp. BO-16.</title>
        <authorList>
            <person name="Im W.T."/>
        </authorList>
    </citation>
    <scope>NUCLEOTIDE SEQUENCE [LARGE SCALE GENOMIC DNA]</scope>
    <source>
        <strain evidence="2 3">BO-16</strain>
    </source>
</reference>
<dbReference type="AlphaFoldDB" id="A0A3M9M0L3"/>
<feature type="domain" description="AB hydrolase-1" evidence="1">
    <location>
        <begin position="67"/>
        <end position="293"/>
    </location>
</feature>
<proteinExistence type="predicted"/>
<dbReference type="EMBL" id="RJJQ01000022">
    <property type="protein sequence ID" value="RNI18423.1"/>
    <property type="molecule type" value="Genomic_DNA"/>
</dbReference>
<evidence type="ECO:0000259" key="1">
    <source>
        <dbReference type="Pfam" id="PF12697"/>
    </source>
</evidence>
<sequence length="305" mass="33079">MSWDVFMANSLRNTYRICQHHCHTHLHLGVAPPRLLVMNVAMNEITNVLGGLVGWRTAGTEGAPVAVFLHGLGGRRTNWDPQLAVLQDVRRCCAWDQPGYGDSPGLPTSLPELATAAAEWITTLGVRQVDVVGLSFGGMVAQHLTLDYPQLVRTLALLDTSPAFGLDGVTTKEDWMASRVTPLHEACTASERIVAGLVGKDCPAEVRQVMVDSMRSVPAESLAAACRALVDHDTRDRLHQILVPTVVMVGSEDTETPPSYAREIASHIPEARLVEVPEAGHLLNLEDPERVNAELRSLWKLGGAA</sequence>
<dbReference type="InterPro" id="IPR029058">
    <property type="entry name" value="AB_hydrolase_fold"/>
</dbReference>
<keyword evidence="2" id="KW-0378">Hydrolase</keyword>
<dbReference type="PANTHER" id="PTHR43433:SF5">
    <property type="entry name" value="AB HYDROLASE-1 DOMAIN-CONTAINING PROTEIN"/>
    <property type="match status" value="1"/>
</dbReference>
<dbReference type="InterPro" id="IPR050471">
    <property type="entry name" value="AB_hydrolase"/>
</dbReference>
<dbReference type="Pfam" id="PF12697">
    <property type="entry name" value="Abhydrolase_6"/>
    <property type="match status" value="1"/>
</dbReference>
<protein>
    <submittedName>
        <fullName evidence="2">Alpha/beta fold hydrolase</fullName>
    </submittedName>
</protein>